<dbReference type="EMBL" id="LQOG01000007">
    <property type="protein sequence ID" value="KXT61724.1"/>
    <property type="molecule type" value="Genomic_DNA"/>
</dbReference>
<dbReference type="AlphaFoldDB" id="A0A139MDK3"/>
<gene>
    <name evidence="2" type="ORF">SORDD05_00169</name>
</gene>
<comment type="caution">
    <text evidence="2">The sequence shown here is derived from an EMBL/GenBank/DDBJ whole genome shotgun (WGS) entry which is preliminary data.</text>
</comment>
<dbReference type="Proteomes" id="UP000070541">
    <property type="component" value="Unassembled WGS sequence"/>
</dbReference>
<feature type="compositionally biased region" description="Basic and acidic residues" evidence="1">
    <location>
        <begin position="30"/>
        <end position="40"/>
    </location>
</feature>
<feature type="compositionally biased region" description="Basic residues" evidence="1">
    <location>
        <begin position="1"/>
        <end position="12"/>
    </location>
</feature>
<evidence type="ECO:0000256" key="1">
    <source>
        <dbReference type="SAM" id="MobiDB-lite"/>
    </source>
</evidence>
<evidence type="ECO:0000313" key="2">
    <source>
        <dbReference type="EMBL" id="KXT61724.1"/>
    </source>
</evidence>
<accession>A0A139MDK3</accession>
<organism evidence="2 3">
    <name type="scientific">Streptococcus oralis</name>
    <dbReference type="NCBI Taxonomy" id="1303"/>
    <lineage>
        <taxon>Bacteria</taxon>
        <taxon>Bacillati</taxon>
        <taxon>Bacillota</taxon>
        <taxon>Bacilli</taxon>
        <taxon>Lactobacillales</taxon>
        <taxon>Streptococcaceae</taxon>
        <taxon>Streptococcus</taxon>
    </lineage>
</organism>
<name>A0A139MDK3_STROR</name>
<proteinExistence type="predicted"/>
<reference evidence="2 3" key="1">
    <citation type="submission" date="2016-01" db="EMBL/GenBank/DDBJ databases">
        <title>Highly variable Streptococcus oralis are common among viridans streptococci isolated from primates.</title>
        <authorList>
            <person name="Denapaite D."/>
            <person name="Rieger M."/>
            <person name="Koendgen S."/>
            <person name="Brueckner R."/>
            <person name="Ochigava I."/>
            <person name="Kappeler P."/>
            <person name="Maetz-Rensing K."/>
            <person name="Leendertz F."/>
            <person name="Hakenbeck R."/>
        </authorList>
    </citation>
    <scope>NUCLEOTIDE SEQUENCE [LARGE SCALE GENOMIC DNA]</scope>
    <source>
        <strain evidence="2 3">DD05</strain>
    </source>
</reference>
<evidence type="ECO:0000313" key="3">
    <source>
        <dbReference type="Proteomes" id="UP000070541"/>
    </source>
</evidence>
<sequence>MEIEKRGRRAKKQNLAVRDRTLQKWHSKARVTENSDRLEE</sequence>
<feature type="region of interest" description="Disordered" evidence="1">
    <location>
        <begin position="1"/>
        <end position="40"/>
    </location>
</feature>
<protein>
    <submittedName>
        <fullName evidence="2">Uncharacterized protein</fullName>
    </submittedName>
</protein>